<dbReference type="Proteomes" id="UP000736787">
    <property type="component" value="Unassembled WGS sequence"/>
</dbReference>
<name>A0A8T1EMW2_9STRA</name>
<accession>A0A8T1EMW2</accession>
<organism evidence="1 2">
    <name type="scientific">Phytophthora cactorum</name>
    <dbReference type="NCBI Taxonomy" id="29920"/>
    <lineage>
        <taxon>Eukaryota</taxon>
        <taxon>Sar</taxon>
        <taxon>Stramenopiles</taxon>
        <taxon>Oomycota</taxon>
        <taxon>Peronosporomycetes</taxon>
        <taxon>Peronosporales</taxon>
        <taxon>Peronosporaceae</taxon>
        <taxon>Phytophthora</taxon>
    </lineage>
</organism>
<reference evidence="1" key="1">
    <citation type="submission" date="2018-10" db="EMBL/GenBank/DDBJ databases">
        <title>Effector identification in a new, highly contiguous assembly of the strawberry crown rot pathogen Phytophthora cactorum.</title>
        <authorList>
            <person name="Armitage A.D."/>
            <person name="Nellist C.F."/>
            <person name="Bates H."/>
            <person name="Vickerstaff R.J."/>
            <person name="Harrison R.J."/>
        </authorList>
    </citation>
    <scope>NUCLEOTIDE SEQUENCE</scope>
    <source>
        <strain evidence="1">4040</strain>
    </source>
</reference>
<dbReference type="EMBL" id="RCMK01000007">
    <property type="protein sequence ID" value="KAG2955094.1"/>
    <property type="molecule type" value="Genomic_DNA"/>
</dbReference>
<evidence type="ECO:0000313" key="2">
    <source>
        <dbReference type="Proteomes" id="UP000736787"/>
    </source>
</evidence>
<dbReference type="VEuPathDB" id="FungiDB:PC110_g3280"/>
<evidence type="ECO:0000313" key="1">
    <source>
        <dbReference type="EMBL" id="KAG2955094.1"/>
    </source>
</evidence>
<comment type="caution">
    <text evidence="1">The sequence shown here is derived from an EMBL/GenBank/DDBJ whole genome shotgun (WGS) entry which is preliminary data.</text>
</comment>
<gene>
    <name evidence="1" type="ORF">PC117_g716</name>
</gene>
<sequence length="72" mass="7826">MVRNAKRVQGRVNECGDIAVEAVRSDSMEEDSGAVRQLKGNRLSLAVAVEDAAVTMKDEAQQHEQDAPGCRQ</sequence>
<protein>
    <submittedName>
        <fullName evidence="1">Uncharacterized protein</fullName>
    </submittedName>
</protein>
<proteinExistence type="predicted"/>
<dbReference type="AlphaFoldDB" id="A0A8T1EMW2"/>